<evidence type="ECO:0000313" key="3">
    <source>
        <dbReference type="EMBL" id="KAE9350233.1"/>
    </source>
</evidence>
<proteinExistence type="predicted"/>
<name>A0A6A3LYF4_9STRA</name>
<dbReference type="AlphaFoldDB" id="A0A6A3LYF4"/>
<accession>A0A6A3LYF4</accession>
<sequence>MTGYGTSSPTASLPSSANVRVLGELVTEEVGALLSSTQLSRNGSVREGPSSMITGSSERAS</sequence>
<evidence type="ECO:0000313" key="5">
    <source>
        <dbReference type="Proteomes" id="UP000435112"/>
    </source>
</evidence>
<dbReference type="EMBL" id="QXFT01000228">
    <property type="protein sequence ID" value="KAE9350233.1"/>
    <property type="molecule type" value="Genomic_DNA"/>
</dbReference>
<dbReference type="EMBL" id="QXFU01000717">
    <property type="protein sequence ID" value="KAE9023207.1"/>
    <property type="molecule type" value="Genomic_DNA"/>
</dbReference>
<feature type="region of interest" description="Disordered" evidence="1">
    <location>
        <begin position="38"/>
        <end position="61"/>
    </location>
</feature>
<organism evidence="2 5">
    <name type="scientific">Phytophthora rubi</name>
    <dbReference type="NCBI Taxonomy" id="129364"/>
    <lineage>
        <taxon>Eukaryota</taxon>
        <taxon>Sar</taxon>
        <taxon>Stramenopiles</taxon>
        <taxon>Oomycota</taxon>
        <taxon>Peronosporomycetes</taxon>
        <taxon>Peronosporales</taxon>
        <taxon>Peronosporaceae</taxon>
        <taxon>Phytophthora</taxon>
    </lineage>
</organism>
<dbReference type="Proteomes" id="UP000435112">
    <property type="component" value="Unassembled WGS sequence"/>
</dbReference>
<evidence type="ECO:0000313" key="2">
    <source>
        <dbReference type="EMBL" id="KAE9023207.1"/>
    </source>
</evidence>
<reference evidence="2 5" key="1">
    <citation type="submission" date="2018-09" db="EMBL/GenBank/DDBJ databases">
        <title>Genomic investigation of the strawberry pathogen Phytophthora fragariae indicates pathogenicity is determined by transcriptional variation in three key races.</title>
        <authorList>
            <person name="Adams T.M."/>
            <person name="Armitage A.D."/>
            <person name="Sobczyk M.K."/>
            <person name="Bates H.J."/>
            <person name="Dunwell J.M."/>
            <person name="Nellist C.F."/>
            <person name="Harrison R.J."/>
        </authorList>
    </citation>
    <scope>NUCLEOTIDE SEQUENCE [LARGE SCALE GENOMIC DNA]</scope>
    <source>
        <strain evidence="2 5">SCRP324</strain>
        <strain evidence="3 4">SCRP333</strain>
    </source>
</reference>
<dbReference type="Proteomes" id="UP000434957">
    <property type="component" value="Unassembled WGS sequence"/>
</dbReference>
<feature type="compositionally biased region" description="Polar residues" evidence="1">
    <location>
        <begin position="51"/>
        <end position="61"/>
    </location>
</feature>
<gene>
    <name evidence="2" type="ORF">PR002_g11765</name>
    <name evidence="3" type="ORF">PR003_g5463</name>
</gene>
<keyword evidence="4" id="KW-1185">Reference proteome</keyword>
<comment type="caution">
    <text evidence="2">The sequence shown here is derived from an EMBL/GenBank/DDBJ whole genome shotgun (WGS) entry which is preliminary data.</text>
</comment>
<protein>
    <submittedName>
        <fullName evidence="2">Uncharacterized protein</fullName>
    </submittedName>
</protein>
<evidence type="ECO:0000313" key="4">
    <source>
        <dbReference type="Proteomes" id="UP000434957"/>
    </source>
</evidence>
<evidence type="ECO:0000256" key="1">
    <source>
        <dbReference type="SAM" id="MobiDB-lite"/>
    </source>
</evidence>